<accession>A0A6L3YBK2</accession>
<dbReference type="Proteomes" id="UP000481643">
    <property type="component" value="Unassembled WGS sequence"/>
</dbReference>
<comment type="similarity">
    <text evidence="1">Belongs to the metallophosphoesterase superfamily. YfcE family.</text>
</comment>
<protein>
    <submittedName>
        <fullName evidence="3">Metallophosphoesterase</fullName>
    </submittedName>
</protein>
<dbReference type="RefSeq" id="WP_151653559.1">
    <property type="nucleotide sequence ID" value="NZ_WBVX01000037.1"/>
</dbReference>
<evidence type="ECO:0000256" key="1">
    <source>
        <dbReference type="ARBA" id="ARBA00008950"/>
    </source>
</evidence>
<dbReference type="InterPro" id="IPR029052">
    <property type="entry name" value="Metallo-depent_PP-like"/>
</dbReference>
<dbReference type="SUPFAM" id="SSF56300">
    <property type="entry name" value="Metallo-dependent phosphatases"/>
    <property type="match status" value="1"/>
</dbReference>
<evidence type="ECO:0000313" key="3">
    <source>
        <dbReference type="EMBL" id="KAB2678075.1"/>
    </source>
</evidence>
<gene>
    <name evidence="3" type="ORF">F9L08_24445</name>
</gene>
<name>A0A6L3YBK2_9HYPH</name>
<dbReference type="InterPro" id="IPR024654">
    <property type="entry name" value="Calcineurin-like_PHP_lpxH"/>
</dbReference>
<dbReference type="Gene3D" id="3.60.21.10">
    <property type="match status" value="1"/>
</dbReference>
<feature type="domain" description="Calcineurin-like phosphoesterase" evidence="2">
    <location>
        <begin position="1"/>
        <end position="143"/>
    </location>
</feature>
<sequence>MSTFLTADTHFGHPLMLTALSRPYPHVDAMDEAMISAWNAVVHPKDTVWHLGDFSMKHEQRRVSEIWHALNGRKHLIIGNHDVDKKGGLLPALSRLDWVSVSHFAEIKHDGQRIMLSHYAPYVWNQAHRGSYAAFGHSHGQVVGMPGTIDVGVDNQGLKPISVEEFIRQAEDSIINAQEVVSTISDRLIGLTDVWAEQAKGIKQNRRRINEEEEFSSPFRP</sequence>
<proteinExistence type="inferred from homology"/>
<dbReference type="AlphaFoldDB" id="A0A6L3YBK2"/>
<comment type="caution">
    <text evidence="3">The sequence shown here is derived from an EMBL/GenBank/DDBJ whole genome shotgun (WGS) entry which is preliminary data.</text>
</comment>
<organism evidence="3 4">
    <name type="scientific">Brucella tritici</name>
    <dbReference type="NCBI Taxonomy" id="94626"/>
    <lineage>
        <taxon>Bacteria</taxon>
        <taxon>Pseudomonadati</taxon>
        <taxon>Pseudomonadota</taxon>
        <taxon>Alphaproteobacteria</taxon>
        <taxon>Hyphomicrobiales</taxon>
        <taxon>Brucellaceae</taxon>
        <taxon>Brucella/Ochrobactrum group</taxon>
        <taxon>Brucella</taxon>
    </lineage>
</organism>
<dbReference type="Pfam" id="PF12850">
    <property type="entry name" value="Metallophos_2"/>
    <property type="match status" value="1"/>
</dbReference>
<evidence type="ECO:0000259" key="2">
    <source>
        <dbReference type="Pfam" id="PF12850"/>
    </source>
</evidence>
<evidence type="ECO:0000313" key="4">
    <source>
        <dbReference type="Proteomes" id="UP000481643"/>
    </source>
</evidence>
<reference evidence="3 4" key="1">
    <citation type="submission" date="2019-09" db="EMBL/GenBank/DDBJ databases">
        <title>Taxonomic organization of the family Brucellaceae based on a phylogenomic approach.</title>
        <authorList>
            <person name="Leclercq S."/>
            <person name="Cloeckaert A."/>
            <person name="Zygmunt M.S."/>
        </authorList>
    </citation>
    <scope>NUCLEOTIDE SEQUENCE [LARGE SCALE GENOMIC DNA]</scope>
    <source>
        <strain evidence="3 4">WS1830</strain>
    </source>
</reference>
<dbReference type="EMBL" id="WBVX01000037">
    <property type="protein sequence ID" value="KAB2678075.1"/>
    <property type="molecule type" value="Genomic_DNA"/>
</dbReference>